<dbReference type="OrthoDB" id="9808702at2"/>
<dbReference type="NCBIfam" id="TIGR00741">
    <property type="entry name" value="yfiA"/>
    <property type="match status" value="1"/>
</dbReference>
<dbReference type="Pfam" id="PF02482">
    <property type="entry name" value="Ribosomal_S30AE"/>
    <property type="match status" value="1"/>
</dbReference>
<dbReference type="InterPro" id="IPR036567">
    <property type="entry name" value="RHF-like"/>
</dbReference>
<dbReference type="SUPFAM" id="SSF69754">
    <property type="entry name" value="Ribosome binding protein Y (YfiA homologue)"/>
    <property type="match status" value="1"/>
</dbReference>
<name>A0A6N6M232_9FLAO</name>
<gene>
    <name evidence="1" type="primary">raiA</name>
    <name evidence="1" type="ORF">F3059_12255</name>
</gene>
<sequence length="99" mass="11594">MKLDIQSVHFDADQKLVDFIQRKADKLEQYFDGIISGEVILRVENTEDRSNKIVEMKLEIPGNNPFAKKQCKTFEEATDNCVEALRRQIKKTKEKLRTH</sequence>
<evidence type="ECO:0000313" key="2">
    <source>
        <dbReference type="Proteomes" id="UP000435357"/>
    </source>
</evidence>
<dbReference type="CDD" id="cd00552">
    <property type="entry name" value="RaiA"/>
    <property type="match status" value="1"/>
</dbReference>
<dbReference type="InterPro" id="IPR003489">
    <property type="entry name" value="RHF/RaiA"/>
</dbReference>
<evidence type="ECO:0000313" key="1">
    <source>
        <dbReference type="EMBL" id="KAB1062709.1"/>
    </source>
</evidence>
<dbReference type="Gene3D" id="3.30.160.100">
    <property type="entry name" value="Ribosome hibernation promotion factor-like"/>
    <property type="match status" value="1"/>
</dbReference>
<accession>A0A6N6M232</accession>
<dbReference type="EMBL" id="WACR01000011">
    <property type="protein sequence ID" value="KAB1062709.1"/>
    <property type="molecule type" value="Genomic_DNA"/>
</dbReference>
<reference evidence="1 2" key="1">
    <citation type="submission" date="2019-09" db="EMBL/GenBank/DDBJ databases">
        <title>Genomes of Cryomorphaceae.</title>
        <authorList>
            <person name="Bowman J.P."/>
        </authorList>
    </citation>
    <scope>NUCLEOTIDE SEQUENCE [LARGE SCALE GENOMIC DNA]</scope>
    <source>
        <strain evidence="1 2">KCTC 52047</strain>
    </source>
</reference>
<organism evidence="1 2">
    <name type="scientific">Salibacter halophilus</name>
    <dbReference type="NCBI Taxonomy" id="1803916"/>
    <lineage>
        <taxon>Bacteria</taxon>
        <taxon>Pseudomonadati</taxon>
        <taxon>Bacteroidota</taxon>
        <taxon>Flavobacteriia</taxon>
        <taxon>Flavobacteriales</taxon>
        <taxon>Salibacteraceae</taxon>
        <taxon>Salibacter</taxon>
    </lineage>
</organism>
<protein>
    <submittedName>
        <fullName evidence="1">Ribosome-associated translation inhibitor RaiA</fullName>
    </submittedName>
</protein>
<dbReference type="RefSeq" id="WP_151169690.1">
    <property type="nucleotide sequence ID" value="NZ_WACR01000011.1"/>
</dbReference>
<dbReference type="Proteomes" id="UP000435357">
    <property type="component" value="Unassembled WGS sequence"/>
</dbReference>
<comment type="caution">
    <text evidence="1">The sequence shown here is derived from an EMBL/GenBank/DDBJ whole genome shotgun (WGS) entry which is preliminary data.</text>
</comment>
<proteinExistence type="predicted"/>
<keyword evidence="2" id="KW-1185">Reference proteome</keyword>
<dbReference type="AlphaFoldDB" id="A0A6N6M232"/>